<name>A0ABV0F3E3_9ENTE</name>
<dbReference type="RefSeq" id="WP_161868383.1">
    <property type="nucleotide sequence ID" value="NZ_MAEI02000001.1"/>
</dbReference>
<feature type="transmembrane region" description="Helical" evidence="1">
    <location>
        <begin position="235"/>
        <end position="257"/>
    </location>
</feature>
<comment type="caution">
    <text evidence="2">The sequence shown here is derived from an EMBL/GenBank/DDBJ whole genome shotgun (WGS) entry which is preliminary data.</text>
</comment>
<dbReference type="PANTHER" id="PTHR37305:SF1">
    <property type="entry name" value="MEMBRANE PROTEIN"/>
    <property type="match status" value="1"/>
</dbReference>
<feature type="transmembrane region" description="Helical" evidence="1">
    <location>
        <begin position="94"/>
        <end position="125"/>
    </location>
</feature>
<evidence type="ECO:0000313" key="2">
    <source>
        <dbReference type="EMBL" id="MEO1781661.1"/>
    </source>
</evidence>
<feature type="transmembrane region" description="Helical" evidence="1">
    <location>
        <begin position="178"/>
        <end position="197"/>
    </location>
</feature>
<evidence type="ECO:0000256" key="1">
    <source>
        <dbReference type="SAM" id="Phobius"/>
    </source>
</evidence>
<sequence>MGNLIINEWLKLTKKLGTWIMLALLLGLTIFFCILGGAITSRQVGANQTFASLASMLSVLNLIVVIVAATIISEEFSRGTIKFLLIRPYSRTQVYAAKFLTTLLFGLLSTVLLLITCLAAANLFMKAESPLLPVAGFGDWSALKVALVTAGVNLLLLSFYIAITMFISAILRSQAMSVGLGIGLLFGGSLFNDLLFLGQTKFPWLKWNFFNATNIKETIPQLAGQPLDQWLTLDFWQSLGLLGLYGGLLYFFGNWIFSARDVALT</sequence>
<feature type="transmembrane region" description="Helical" evidence="1">
    <location>
        <begin position="145"/>
        <end position="171"/>
    </location>
</feature>
<dbReference type="EMBL" id="MAEI02000001">
    <property type="protein sequence ID" value="MEO1781661.1"/>
    <property type="molecule type" value="Genomic_DNA"/>
</dbReference>
<reference evidence="3" key="1">
    <citation type="submission" date="2016-06" db="EMBL/GenBank/DDBJ databases">
        <title>Four novel species of enterococci isolated from chicken manure.</title>
        <authorList>
            <person name="Van Tyne D."/>
        </authorList>
    </citation>
    <scope>NUCLEOTIDE SEQUENCE [LARGE SCALE GENOMIC DNA]</scope>
    <source>
        <strain evidence="3">JM9A</strain>
    </source>
</reference>
<dbReference type="Pfam" id="PF12730">
    <property type="entry name" value="ABC2_membrane_4"/>
    <property type="match status" value="1"/>
</dbReference>
<organism evidence="2 3">
    <name type="scientific">Enterococcus diestrammenae</name>
    <dbReference type="NCBI Taxonomy" id="1155073"/>
    <lineage>
        <taxon>Bacteria</taxon>
        <taxon>Bacillati</taxon>
        <taxon>Bacillota</taxon>
        <taxon>Bacilli</taxon>
        <taxon>Lactobacillales</taxon>
        <taxon>Enterococcaceae</taxon>
        <taxon>Enterococcus</taxon>
    </lineage>
</organism>
<keyword evidence="1" id="KW-0812">Transmembrane</keyword>
<gene>
    <name evidence="2" type="ORF">BAU18_001248</name>
</gene>
<keyword evidence="3" id="KW-1185">Reference proteome</keyword>
<accession>A0ABV0F3E3</accession>
<feature type="transmembrane region" description="Helical" evidence="1">
    <location>
        <begin position="16"/>
        <end position="39"/>
    </location>
</feature>
<keyword evidence="1" id="KW-0472">Membrane</keyword>
<dbReference type="Proteomes" id="UP001429357">
    <property type="component" value="Unassembled WGS sequence"/>
</dbReference>
<proteinExistence type="predicted"/>
<reference evidence="2 3" key="2">
    <citation type="submission" date="2024-02" db="EMBL/GenBank/DDBJ databases">
        <title>The Genome Sequence of Enterococcus diestrammenae JM9A.</title>
        <authorList>
            <person name="Earl A."/>
            <person name="Manson A."/>
            <person name="Gilmore M."/>
            <person name="Sanders J."/>
            <person name="Shea T."/>
            <person name="Howe W."/>
            <person name="Livny J."/>
            <person name="Cuomo C."/>
            <person name="Neafsey D."/>
            <person name="Birren B."/>
        </authorList>
    </citation>
    <scope>NUCLEOTIDE SEQUENCE [LARGE SCALE GENOMIC DNA]</scope>
    <source>
        <strain evidence="2 3">JM9A</strain>
    </source>
</reference>
<keyword evidence="1" id="KW-1133">Transmembrane helix</keyword>
<evidence type="ECO:0000313" key="3">
    <source>
        <dbReference type="Proteomes" id="UP001429357"/>
    </source>
</evidence>
<dbReference type="PANTHER" id="PTHR37305">
    <property type="entry name" value="INTEGRAL MEMBRANE PROTEIN-RELATED"/>
    <property type="match status" value="1"/>
</dbReference>
<feature type="transmembrane region" description="Helical" evidence="1">
    <location>
        <begin position="51"/>
        <end position="73"/>
    </location>
</feature>
<protein>
    <submittedName>
        <fullName evidence="2">ABC-2 type transport system permease</fullName>
    </submittedName>
</protein>